<dbReference type="Proteomes" id="UP000321947">
    <property type="component" value="Unassembled WGS sequence"/>
</dbReference>
<evidence type="ECO:0000313" key="4">
    <source>
        <dbReference type="Proteomes" id="UP000321393"/>
    </source>
</evidence>
<accession>A0A5D3CWR9</accession>
<name>A0A5D3CWR9_CUCMM</name>
<dbReference type="Pfam" id="PF22936">
    <property type="entry name" value="Pol_BBD"/>
    <property type="match status" value="1"/>
</dbReference>
<dbReference type="InterPro" id="IPR054722">
    <property type="entry name" value="PolX-like_BBD"/>
</dbReference>
<gene>
    <name evidence="3" type="ORF">E5676_scaffold21G001470</name>
    <name evidence="2" type="ORF">E6C27_scaffold468G00850</name>
</gene>
<dbReference type="Proteomes" id="UP000321393">
    <property type="component" value="Unassembled WGS sequence"/>
</dbReference>
<feature type="domain" description="Retrovirus-related Pol polyprotein from transposon TNT 1-94-like beta-barrel" evidence="1">
    <location>
        <begin position="27"/>
        <end position="109"/>
    </location>
</feature>
<dbReference type="AlphaFoldDB" id="A0A5D3CWR9"/>
<evidence type="ECO:0000313" key="3">
    <source>
        <dbReference type="EMBL" id="TYK16361.1"/>
    </source>
</evidence>
<evidence type="ECO:0000313" key="5">
    <source>
        <dbReference type="Proteomes" id="UP000321947"/>
    </source>
</evidence>
<dbReference type="EMBL" id="SSTE01003650">
    <property type="protein sequence ID" value="KAA0062985.1"/>
    <property type="molecule type" value="Genomic_DNA"/>
</dbReference>
<protein>
    <submittedName>
        <fullName evidence="3">Retrovirus-related Pol polyprotein from transposon TNT 1-94</fullName>
    </submittedName>
</protein>
<proteinExistence type="predicted"/>
<sequence length="126" mass="14382">MPRFNNQNQFRNNHHQAYTQHNSSNGWYPDTSATNHITNDLTNLNYSTNYSGVEQVHVRDGTGLKILNPGHSFLIPFDISISSDNHCPILSMPNVLHVPHIKKNLLSVTGKFYSKDNFMKDYIASH</sequence>
<reference evidence="4 5" key="1">
    <citation type="submission" date="2019-08" db="EMBL/GenBank/DDBJ databases">
        <title>Draft genome sequences of two oriental melons (Cucumis melo L. var makuwa).</title>
        <authorList>
            <person name="Kwon S.-Y."/>
        </authorList>
    </citation>
    <scope>NUCLEOTIDE SEQUENCE [LARGE SCALE GENOMIC DNA]</scope>
    <source>
        <strain evidence="5">cv. Chang Bougi</strain>
        <strain evidence="4">cv. SW 3</strain>
        <tissue evidence="3">Leaf</tissue>
    </source>
</reference>
<comment type="caution">
    <text evidence="3">The sequence shown here is derived from an EMBL/GenBank/DDBJ whole genome shotgun (WGS) entry which is preliminary data.</text>
</comment>
<evidence type="ECO:0000259" key="1">
    <source>
        <dbReference type="Pfam" id="PF22936"/>
    </source>
</evidence>
<dbReference type="EMBL" id="SSTD01008307">
    <property type="protein sequence ID" value="TYK16361.1"/>
    <property type="molecule type" value="Genomic_DNA"/>
</dbReference>
<dbReference type="OrthoDB" id="1937754at2759"/>
<organism evidence="3 5">
    <name type="scientific">Cucumis melo var. makuwa</name>
    <name type="common">Oriental melon</name>
    <dbReference type="NCBI Taxonomy" id="1194695"/>
    <lineage>
        <taxon>Eukaryota</taxon>
        <taxon>Viridiplantae</taxon>
        <taxon>Streptophyta</taxon>
        <taxon>Embryophyta</taxon>
        <taxon>Tracheophyta</taxon>
        <taxon>Spermatophyta</taxon>
        <taxon>Magnoliopsida</taxon>
        <taxon>eudicotyledons</taxon>
        <taxon>Gunneridae</taxon>
        <taxon>Pentapetalae</taxon>
        <taxon>rosids</taxon>
        <taxon>fabids</taxon>
        <taxon>Cucurbitales</taxon>
        <taxon>Cucurbitaceae</taxon>
        <taxon>Benincaseae</taxon>
        <taxon>Cucumis</taxon>
    </lineage>
</organism>
<evidence type="ECO:0000313" key="2">
    <source>
        <dbReference type="EMBL" id="KAA0062985.1"/>
    </source>
</evidence>